<evidence type="ECO:0000256" key="1">
    <source>
        <dbReference type="SAM" id="Phobius"/>
    </source>
</evidence>
<organism evidence="2 3">
    <name type="scientific">Undibacterium squillarum</name>
    <dbReference type="NCBI Taxonomy" id="1131567"/>
    <lineage>
        <taxon>Bacteria</taxon>
        <taxon>Pseudomonadati</taxon>
        <taxon>Pseudomonadota</taxon>
        <taxon>Betaproteobacteria</taxon>
        <taxon>Burkholderiales</taxon>
        <taxon>Oxalobacteraceae</taxon>
        <taxon>Undibacterium</taxon>
    </lineage>
</organism>
<sequence>MNISLQLARNQRGISMFFALIILVIISISMVALVKMTDINAIIAGNLAFRESATSGGDRGIEVAIRWLRTSDNGAGGMDPWQSTAHPLNTDRAANGYYSSMDPQKNLISMTWNNTNSVDAGKDAASNQIRYVIQRMCRTPNQVLSDANCLFSDSAEDNDGHNVINATQAGAVKNGKSPVYRITVKISGPRNTISYVQGFVY</sequence>
<name>A0ABQ2XZG0_9BURK</name>
<comment type="caution">
    <text evidence="2">The sequence shown here is derived from an EMBL/GenBank/DDBJ whole genome shotgun (WGS) entry which is preliminary data.</text>
</comment>
<keyword evidence="1" id="KW-1133">Transmembrane helix</keyword>
<proteinExistence type="predicted"/>
<dbReference type="RefSeq" id="WP_189356905.1">
    <property type="nucleotide sequence ID" value="NZ_BMYU01000004.1"/>
</dbReference>
<feature type="transmembrane region" description="Helical" evidence="1">
    <location>
        <begin position="14"/>
        <end position="34"/>
    </location>
</feature>
<evidence type="ECO:0000313" key="2">
    <source>
        <dbReference type="EMBL" id="GGX40517.1"/>
    </source>
</evidence>
<keyword evidence="1" id="KW-0812">Transmembrane</keyword>
<dbReference type="Proteomes" id="UP000653343">
    <property type="component" value="Unassembled WGS sequence"/>
</dbReference>
<keyword evidence="1" id="KW-0472">Membrane</keyword>
<evidence type="ECO:0008006" key="4">
    <source>
        <dbReference type="Google" id="ProtNLM"/>
    </source>
</evidence>
<evidence type="ECO:0000313" key="3">
    <source>
        <dbReference type="Proteomes" id="UP000653343"/>
    </source>
</evidence>
<keyword evidence="3" id="KW-1185">Reference proteome</keyword>
<gene>
    <name evidence="2" type="ORF">GCM10010946_18580</name>
</gene>
<reference evidence="3" key="1">
    <citation type="journal article" date="2019" name="Int. J. Syst. Evol. Microbiol.">
        <title>The Global Catalogue of Microorganisms (GCM) 10K type strain sequencing project: providing services to taxonomists for standard genome sequencing and annotation.</title>
        <authorList>
            <consortium name="The Broad Institute Genomics Platform"/>
            <consortium name="The Broad Institute Genome Sequencing Center for Infectious Disease"/>
            <person name="Wu L."/>
            <person name="Ma J."/>
        </authorList>
    </citation>
    <scope>NUCLEOTIDE SEQUENCE [LARGE SCALE GENOMIC DNA]</scope>
    <source>
        <strain evidence="3">KCTC 23917</strain>
    </source>
</reference>
<accession>A0ABQ2XZG0</accession>
<protein>
    <recommendedName>
        <fullName evidence="4">Tfp pilus assembly protein PilX</fullName>
    </recommendedName>
</protein>
<dbReference type="EMBL" id="BMYU01000004">
    <property type="protein sequence ID" value="GGX40517.1"/>
    <property type="molecule type" value="Genomic_DNA"/>
</dbReference>